<accession>F2KQN0</accession>
<reference evidence="1 2" key="1">
    <citation type="submission" date="2011-03" db="EMBL/GenBank/DDBJ databases">
        <title>The complete genome of Archaeoglobus veneficus SNP6.</title>
        <authorList>
            <consortium name="US DOE Joint Genome Institute (JGI-PGF)"/>
            <person name="Lucas S."/>
            <person name="Copeland A."/>
            <person name="Lapidus A."/>
            <person name="Bruce D."/>
            <person name="Goodwin L."/>
            <person name="Pitluck S."/>
            <person name="Kyrpides N."/>
            <person name="Mavromatis K."/>
            <person name="Pagani I."/>
            <person name="Ivanova N."/>
            <person name="Mikhailova N."/>
            <person name="Lu M."/>
            <person name="Detter J.C."/>
            <person name="Tapia R."/>
            <person name="Han C."/>
            <person name="Land M."/>
            <person name="Hauser L."/>
            <person name="Markowitz V."/>
            <person name="Cheng J.-F."/>
            <person name="Hugenholtz P."/>
            <person name="Woyke T."/>
            <person name="Wu D."/>
            <person name="Spring S."/>
            <person name="Brambilla E."/>
            <person name="Klenk H.-P."/>
            <person name="Eisen J.A."/>
        </authorList>
    </citation>
    <scope>NUCLEOTIDE SEQUENCE [LARGE SCALE GENOMIC DNA]</scope>
    <source>
        <strain>SNP6</strain>
    </source>
</reference>
<dbReference type="InterPro" id="IPR036388">
    <property type="entry name" value="WH-like_DNA-bd_sf"/>
</dbReference>
<dbReference type="EMBL" id="CP002588">
    <property type="protein sequence ID" value="AEA46592.1"/>
    <property type="molecule type" value="Genomic_DNA"/>
</dbReference>
<dbReference type="KEGG" id="ave:Arcve_0570"/>
<gene>
    <name evidence="1" type="ordered locus">Arcve_0570</name>
</gene>
<evidence type="ECO:0000313" key="1">
    <source>
        <dbReference type="EMBL" id="AEA46592.1"/>
    </source>
</evidence>
<dbReference type="PANTHER" id="PTHR34849:SF3">
    <property type="entry name" value="SSR2962 PROTEIN"/>
    <property type="match status" value="1"/>
</dbReference>
<dbReference type="OrthoDB" id="372107at2157"/>
<dbReference type="Proteomes" id="UP000008136">
    <property type="component" value="Chromosome"/>
</dbReference>
<dbReference type="HOGENOM" id="CLU_126005_2_1_2"/>
<keyword evidence="2" id="KW-1185">Reference proteome</keyword>
<dbReference type="eggNOG" id="arCOG07520">
    <property type="taxonomic scope" value="Archaea"/>
</dbReference>
<dbReference type="InterPro" id="IPR009057">
    <property type="entry name" value="Homeodomain-like_sf"/>
</dbReference>
<dbReference type="Gene3D" id="1.10.10.10">
    <property type="entry name" value="Winged helix-like DNA-binding domain superfamily/Winged helix DNA-binding domain"/>
    <property type="match status" value="1"/>
</dbReference>
<proteinExistence type="predicted"/>
<dbReference type="RefSeq" id="WP_013683266.1">
    <property type="nucleotide sequence ID" value="NC_015320.1"/>
</dbReference>
<protein>
    <recommendedName>
        <fullName evidence="3">Antitoxin</fullName>
    </recommendedName>
</protein>
<dbReference type="InterPro" id="IPR007367">
    <property type="entry name" value="DUF433"/>
</dbReference>
<sequence length="76" mass="8698">MKWITAHPEVCHGKPVFKGTRILVSDILELLASGVSVREILEEYPGLNEEMIREALEYAAKLIKGERHVRFKVPVR</sequence>
<name>F2KQN0_ARCVS</name>
<organism evidence="1 2">
    <name type="scientific">Archaeoglobus veneficus (strain DSM 11195 / SNP6)</name>
    <dbReference type="NCBI Taxonomy" id="693661"/>
    <lineage>
        <taxon>Archaea</taxon>
        <taxon>Methanobacteriati</taxon>
        <taxon>Methanobacteriota</taxon>
        <taxon>Archaeoglobi</taxon>
        <taxon>Archaeoglobales</taxon>
        <taxon>Archaeoglobaceae</taxon>
        <taxon>Archaeoglobus</taxon>
    </lineage>
</organism>
<evidence type="ECO:0000313" key="2">
    <source>
        <dbReference type="Proteomes" id="UP000008136"/>
    </source>
</evidence>
<evidence type="ECO:0008006" key="3">
    <source>
        <dbReference type="Google" id="ProtNLM"/>
    </source>
</evidence>
<dbReference type="SUPFAM" id="SSF46689">
    <property type="entry name" value="Homeodomain-like"/>
    <property type="match status" value="1"/>
</dbReference>
<dbReference type="AlphaFoldDB" id="F2KQN0"/>
<dbReference type="STRING" id="693661.Arcve_0570"/>
<dbReference type="GeneID" id="10393666"/>
<dbReference type="Pfam" id="PF04255">
    <property type="entry name" value="DUF433"/>
    <property type="match status" value="1"/>
</dbReference>
<dbReference type="PANTHER" id="PTHR34849">
    <property type="entry name" value="SSL5025 PROTEIN"/>
    <property type="match status" value="1"/>
</dbReference>